<dbReference type="PROSITE" id="PS50088">
    <property type="entry name" value="ANK_REPEAT"/>
    <property type="match status" value="2"/>
</dbReference>
<name>A0A7K8VDP9_9STRI</name>
<proteinExistence type="predicted"/>
<keyword evidence="6 7" id="KW-0040">ANK repeat</keyword>
<dbReference type="FunFam" id="1.20.1270.60:FF:000025">
    <property type="entry name" value="arf-GAP with coiled-coil, ANK repeat and PH domain-containing protein 2"/>
    <property type="match status" value="1"/>
</dbReference>
<dbReference type="FunFam" id="1.10.220.150:FF:000007">
    <property type="entry name" value="Arf-GAP with coiled-coil, ANK repeat and PH domain-containing protein 2"/>
    <property type="match status" value="1"/>
</dbReference>
<evidence type="ECO:0000259" key="12">
    <source>
        <dbReference type="PROSITE" id="PS50115"/>
    </source>
</evidence>
<dbReference type="PROSITE" id="PS50297">
    <property type="entry name" value="ANK_REP_REGION"/>
    <property type="match status" value="2"/>
</dbReference>
<dbReference type="InterPro" id="IPR045258">
    <property type="entry name" value="ACAP1/2/3-like"/>
</dbReference>
<dbReference type="AlphaFoldDB" id="A0A7K8VDP9"/>
<feature type="repeat" description="ANK" evidence="7">
    <location>
        <begin position="672"/>
        <end position="704"/>
    </location>
</feature>
<dbReference type="CDD" id="cd08850">
    <property type="entry name" value="ArfGap_ACAP3"/>
    <property type="match status" value="1"/>
</dbReference>
<dbReference type="Gene3D" id="1.25.40.20">
    <property type="entry name" value="Ankyrin repeat-containing domain"/>
    <property type="match status" value="1"/>
</dbReference>
<dbReference type="SMART" id="SM00233">
    <property type="entry name" value="PH"/>
    <property type="match status" value="1"/>
</dbReference>
<evidence type="ECO:0000313" key="14">
    <source>
        <dbReference type="Proteomes" id="UP000542434"/>
    </source>
</evidence>
<dbReference type="EMBL" id="VWZC01008080">
    <property type="protein sequence ID" value="NXF63832.1"/>
    <property type="molecule type" value="Genomic_DNA"/>
</dbReference>
<dbReference type="Pfam" id="PF00169">
    <property type="entry name" value="PH"/>
    <property type="match status" value="1"/>
</dbReference>
<keyword evidence="4 8" id="KW-0863">Zinc-finger</keyword>
<dbReference type="Pfam" id="PF01412">
    <property type="entry name" value="ArfGap"/>
    <property type="match status" value="1"/>
</dbReference>
<dbReference type="GO" id="GO:0005096">
    <property type="term" value="F:GTPase activator activity"/>
    <property type="evidence" value="ECO:0007669"/>
    <property type="project" value="UniProtKB-KW"/>
</dbReference>
<dbReference type="InterPro" id="IPR038508">
    <property type="entry name" value="ArfGAP_dom_sf"/>
</dbReference>
<dbReference type="InterPro" id="IPR001849">
    <property type="entry name" value="PH_domain"/>
</dbReference>
<dbReference type="PANTHER" id="PTHR23180">
    <property type="entry name" value="CENTAURIN/ARF"/>
    <property type="match status" value="1"/>
</dbReference>
<protein>
    <recommendedName>
        <fullName evidence="9">Arf-GAP with coiled-coil, ANK repeat and PH domain-containing protein</fullName>
        <shortName evidence="9">Cnt-b</shortName>
    </recommendedName>
    <alternativeName>
        <fullName evidence="9">Centaurin-beta</fullName>
    </alternativeName>
</protein>
<evidence type="ECO:0000259" key="11">
    <source>
        <dbReference type="PROSITE" id="PS50003"/>
    </source>
</evidence>
<dbReference type="SUPFAM" id="SSF48403">
    <property type="entry name" value="Ankyrin repeat"/>
    <property type="match status" value="1"/>
</dbReference>
<comment type="subcellular location">
    <subcellularLocation>
        <location evidence="9">Endosome membrane</location>
        <topology evidence="9">Peripheral membrane protein</topology>
    </subcellularLocation>
</comment>
<dbReference type="InterPro" id="IPR011993">
    <property type="entry name" value="PH-like_dom_sf"/>
</dbReference>
<dbReference type="GO" id="GO:0010008">
    <property type="term" value="C:endosome membrane"/>
    <property type="evidence" value="ECO:0007669"/>
    <property type="project" value="UniProtKB-SubCell"/>
</dbReference>
<sequence>LVQLVKLCSGMIEAGKAYITTNKHFVSGVRDLSQQCKKDEMISECLDKFGDSLQEMINYHMILFDQAQRSVRQQLHNFVKDDVRKFKETKKQFDKVREDMEISLVKNAQAPRHKPHEVEEATGTLTITRKCFRHLALDYVLQINVLQAKKKFEILDAMLSFMHAQYTFFQQGYSLLHELDPYMKKLATELDQLVIDSAVEKREMEHKHALIQQRVISLYLQDFSYDDSKVEFNVDAPNGVVMEGYLFKRASNAFKTWNRRWFSIQNSQLVYQKKLKDVLTVVVEDLRLCTVKPCEDIERRFCFEVVSPTKSCMLQADSEKLRQAWIQAVQASIASAYRESPDSYYIERLDRTASPSTSSIDSATDSRERSVKGETILQRVQSIPGNDQCCDCGQPDPRWASINLGILLCIECSGIHRSLGVHCSKVRSLTLDSWEPELLKLMCELGNSTMNQIYEAQCEELGLKKPTAGSSRQDKEAWIKVKYVEKKFLKKLPNGETLTENERKPRRWCVKKCQRHNSTTKAPTARRKYRHEAGNASPAMLSSAATLERKFRRDSLFCPDELDSLFSYFDTGAGSGPRSLSSDSGLGGSTDGSTDILVFGSVVDSVTEEECEVSEESSGEAEIEQEASDLEDLRELHPGLLIYKAAQARNLPLMAEALAHGAEINWVNDEDENKTPLIQAVMGGSLIACEFLLQNGADVNQRDIRGRAPLHHATYLGHTGQVCLFLKRGANQHAVDGDGQDPLSIAVQAANADIVTLLRLARMNEEMREAEGPFGQPGQYPSNSPTELQYRKCIQEFISLNIDEC</sequence>
<dbReference type="GO" id="GO:0008270">
    <property type="term" value="F:zinc ion binding"/>
    <property type="evidence" value="ECO:0007669"/>
    <property type="project" value="UniProtKB-KW"/>
</dbReference>
<comment type="domain">
    <text evidence="9">PH domain binds phospholipids including phosphatidic acid, phosphatidylinositol 3-phosphate, phosphatidylinositol 3,5-bisphosphate (PIP2) and phosphatidylinositol 3,4,5-trisphosphate (PIP3). May mediate protein binding to PIP2 or PIP3 containing membranes.</text>
</comment>
<evidence type="ECO:0000313" key="13">
    <source>
        <dbReference type="EMBL" id="NXF63832.1"/>
    </source>
</evidence>
<feature type="domain" description="Arf-GAP" evidence="12">
    <location>
        <begin position="374"/>
        <end position="496"/>
    </location>
</feature>
<comment type="function">
    <text evidence="9">GTPase-activating protein for the ADP ribosylation factor family.</text>
</comment>
<gene>
    <name evidence="13" type="primary">Acap3</name>
    <name evidence="13" type="ORF">CICNIG_R00299</name>
</gene>
<comment type="domain">
    <text evidence="9">The BAR domain mediates homodimerization, it can neither bind membrane nor impart curvature, but instead requires the neighboring PH domain to achieve these functions.</text>
</comment>
<dbReference type="FunFam" id="2.30.29.30:FF:000026">
    <property type="entry name" value="Arf-GAP with coiled-coil, ANK repeat and PH domain-containing protein 2"/>
    <property type="match status" value="1"/>
</dbReference>
<dbReference type="SMART" id="SM00105">
    <property type="entry name" value="ArfGap"/>
    <property type="match status" value="1"/>
</dbReference>
<dbReference type="CDD" id="cd13250">
    <property type="entry name" value="PH_ACAP"/>
    <property type="match status" value="1"/>
</dbReference>
<keyword evidence="9" id="KW-0967">Endosome</keyword>
<dbReference type="SUPFAM" id="SSF103657">
    <property type="entry name" value="BAR/IMD domain-like"/>
    <property type="match status" value="1"/>
</dbReference>
<feature type="non-terminal residue" evidence="13">
    <location>
        <position position="1"/>
    </location>
</feature>
<feature type="region of interest" description="Disordered" evidence="10">
    <location>
        <begin position="519"/>
        <end position="541"/>
    </location>
</feature>
<dbReference type="SUPFAM" id="SSF57863">
    <property type="entry name" value="ArfGap/RecO-like zinc finger"/>
    <property type="match status" value="1"/>
</dbReference>
<keyword evidence="3 9" id="KW-0677">Repeat</keyword>
<dbReference type="PANTHER" id="PTHR23180:SF407">
    <property type="entry name" value="ARF-GAP WITH COILED-COIL, ANK REPEAT AND PH DOMAIN-CONTAINING PROTEIN 3"/>
    <property type="match status" value="1"/>
</dbReference>
<dbReference type="SUPFAM" id="SSF50729">
    <property type="entry name" value="PH domain-like"/>
    <property type="match status" value="1"/>
</dbReference>
<evidence type="ECO:0000256" key="2">
    <source>
        <dbReference type="ARBA" id="ARBA00022723"/>
    </source>
</evidence>
<reference evidence="13 14" key="1">
    <citation type="submission" date="2019-09" db="EMBL/GenBank/DDBJ databases">
        <title>Bird 10,000 Genomes (B10K) Project - Family phase.</title>
        <authorList>
            <person name="Zhang G."/>
        </authorList>
    </citation>
    <scope>NUCLEOTIDE SEQUENCE [LARGE SCALE GENOMIC DNA]</scope>
    <source>
        <strain evidence="13">B10K-DU-001-07</strain>
        <tissue evidence="13">Muscle</tissue>
    </source>
</reference>
<dbReference type="InterPro" id="IPR036770">
    <property type="entry name" value="Ankyrin_rpt-contain_sf"/>
</dbReference>
<evidence type="ECO:0000256" key="5">
    <source>
        <dbReference type="ARBA" id="ARBA00022833"/>
    </source>
</evidence>
<dbReference type="Proteomes" id="UP000542434">
    <property type="component" value="Unassembled WGS sequence"/>
</dbReference>
<keyword evidence="5 9" id="KW-0862">Zinc</keyword>
<dbReference type="PROSITE" id="PS50003">
    <property type="entry name" value="PH_DOMAIN"/>
    <property type="match status" value="1"/>
</dbReference>
<dbReference type="Gene3D" id="2.30.29.30">
    <property type="entry name" value="Pleckstrin-homology domain (PH domain)/Phosphotyrosine-binding domain (PTB)"/>
    <property type="match status" value="1"/>
</dbReference>
<comment type="caution">
    <text evidence="13">The sequence shown here is derived from an EMBL/GenBank/DDBJ whole genome shotgun (WGS) entry which is preliminary data.</text>
</comment>
<evidence type="ECO:0000256" key="6">
    <source>
        <dbReference type="ARBA" id="ARBA00023043"/>
    </source>
</evidence>
<dbReference type="FunFam" id="1.25.40.20:FF:000020">
    <property type="entry name" value="Arf-GAP with coiled-coil, ANK repeat and PH domain-containing protein 2"/>
    <property type="match status" value="1"/>
</dbReference>
<dbReference type="InterPro" id="IPR004148">
    <property type="entry name" value="BAR_dom"/>
</dbReference>
<dbReference type="Pfam" id="PF12796">
    <property type="entry name" value="Ank_2"/>
    <property type="match status" value="1"/>
</dbReference>
<evidence type="ECO:0000256" key="10">
    <source>
        <dbReference type="SAM" id="MobiDB-lite"/>
    </source>
</evidence>
<dbReference type="PROSITE" id="PS50115">
    <property type="entry name" value="ARFGAP"/>
    <property type="match status" value="1"/>
</dbReference>
<keyword evidence="1 9" id="KW-0343">GTPase activation</keyword>
<feature type="domain" description="PH" evidence="11">
    <location>
        <begin position="239"/>
        <end position="334"/>
    </location>
</feature>
<accession>A0A7K8VDP9</accession>
<organism evidence="13 14">
    <name type="scientific">Ciccaba nigrolineata</name>
    <dbReference type="NCBI Taxonomy" id="1118524"/>
    <lineage>
        <taxon>Eukaryota</taxon>
        <taxon>Metazoa</taxon>
        <taxon>Chordata</taxon>
        <taxon>Craniata</taxon>
        <taxon>Vertebrata</taxon>
        <taxon>Euteleostomi</taxon>
        <taxon>Archelosauria</taxon>
        <taxon>Archosauria</taxon>
        <taxon>Dinosauria</taxon>
        <taxon>Saurischia</taxon>
        <taxon>Theropoda</taxon>
        <taxon>Coelurosauria</taxon>
        <taxon>Aves</taxon>
        <taxon>Neognathae</taxon>
        <taxon>Neoaves</taxon>
        <taxon>Telluraves</taxon>
        <taxon>Strigiformes</taxon>
        <taxon>Strigidae</taxon>
        <taxon>Ciccaba</taxon>
    </lineage>
</organism>
<feature type="repeat" description="ANK" evidence="7">
    <location>
        <begin position="705"/>
        <end position="737"/>
    </location>
</feature>
<dbReference type="InterPro" id="IPR027267">
    <property type="entry name" value="AH/BAR_dom_sf"/>
</dbReference>
<evidence type="ECO:0000256" key="9">
    <source>
        <dbReference type="RuleBase" id="RU369028"/>
    </source>
</evidence>
<dbReference type="InterPro" id="IPR037278">
    <property type="entry name" value="ARFGAP/RecO"/>
</dbReference>
<evidence type="ECO:0000256" key="3">
    <source>
        <dbReference type="ARBA" id="ARBA00022737"/>
    </source>
</evidence>
<keyword evidence="14" id="KW-1185">Reference proteome</keyword>
<dbReference type="PRINTS" id="PR00405">
    <property type="entry name" value="REVINTRACTNG"/>
</dbReference>
<evidence type="ECO:0000256" key="8">
    <source>
        <dbReference type="PROSITE-ProRule" id="PRU00288"/>
    </source>
</evidence>
<dbReference type="Pfam" id="PF16746">
    <property type="entry name" value="BAR_3"/>
    <property type="match status" value="1"/>
</dbReference>
<keyword evidence="2 9" id="KW-0479">Metal-binding</keyword>
<evidence type="ECO:0000256" key="4">
    <source>
        <dbReference type="ARBA" id="ARBA00022771"/>
    </source>
</evidence>
<feature type="non-terminal residue" evidence="13">
    <location>
        <position position="805"/>
    </location>
</feature>
<dbReference type="SMART" id="SM00248">
    <property type="entry name" value="ANK"/>
    <property type="match status" value="3"/>
</dbReference>
<dbReference type="Gene3D" id="1.20.1270.60">
    <property type="entry name" value="Arfaptin homology (AH) domain/BAR domain"/>
    <property type="match status" value="1"/>
</dbReference>
<dbReference type="Gene3D" id="1.10.220.150">
    <property type="entry name" value="Arf GTPase activating protein"/>
    <property type="match status" value="1"/>
</dbReference>
<comment type="activity regulation">
    <text evidence="9">GAP activity stimulated by phosphatidylinositol 4,5-bisphosphate (PIP2) and phosphatidic acid.</text>
</comment>
<dbReference type="InterPro" id="IPR001164">
    <property type="entry name" value="ArfGAP_dom"/>
</dbReference>
<dbReference type="InterPro" id="IPR002110">
    <property type="entry name" value="Ankyrin_rpt"/>
</dbReference>
<evidence type="ECO:0000256" key="7">
    <source>
        <dbReference type="PROSITE-ProRule" id="PRU00023"/>
    </source>
</evidence>
<evidence type="ECO:0000256" key="1">
    <source>
        <dbReference type="ARBA" id="ARBA00022468"/>
    </source>
</evidence>